<dbReference type="AlphaFoldDB" id="A0ABD5QZC1"/>
<reference evidence="2 3" key="1">
    <citation type="journal article" date="2019" name="Int. J. Syst. Evol. Microbiol.">
        <title>The Global Catalogue of Microorganisms (GCM) 10K type strain sequencing project: providing services to taxonomists for standard genome sequencing and annotation.</title>
        <authorList>
            <consortium name="The Broad Institute Genomics Platform"/>
            <consortium name="The Broad Institute Genome Sequencing Center for Infectious Disease"/>
            <person name="Wu L."/>
            <person name="Ma J."/>
        </authorList>
    </citation>
    <scope>NUCLEOTIDE SEQUENCE [LARGE SCALE GENOMIC DNA]</scope>
    <source>
        <strain evidence="2 3">CGMCC 1.12124</strain>
    </source>
</reference>
<feature type="coiled-coil region" evidence="1">
    <location>
        <begin position="48"/>
        <end position="75"/>
    </location>
</feature>
<comment type="caution">
    <text evidence="2">The sequence shown here is derived from an EMBL/GenBank/DDBJ whole genome shotgun (WGS) entry which is preliminary data.</text>
</comment>
<name>A0ABD5QZC1_9EURY</name>
<dbReference type="EMBL" id="JBHSKY010000005">
    <property type="protein sequence ID" value="MFC5277988.1"/>
    <property type="molecule type" value="Genomic_DNA"/>
</dbReference>
<keyword evidence="3" id="KW-1185">Reference proteome</keyword>
<accession>A0ABD5QZC1</accession>
<evidence type="ECO:0008006" key="4">
    <source>
        <dbReference type="Google" id="ProtNLM"/>
    </source>
</evidence>
<evidence type="ECO:0000313" key="2">
    <source>
        <dbReference type="EMBL" id="MFC5277988.1"/>
    </source>
</evidence>
<keyword evidence="1" id="KW-0175">Coiled coil</keyword>
<proteinExistence type="predicted"/>
<dbReference type="RefSeq" id="WP_256412383.1">
    <property type="nucleotide sequence ID" value="NZ_JANHDM010000010.1"/>
</dbReference>
<gene>
    <name evidence="2" type="ORF">ACFPM1_04300</name>
</gene>
<organism evidence="2 3">
    <name type="scientific">Halorubrum rubrum</name>
    <dbReference type="NCBI Taxonomy" id="1126240"/>
    <lineage>
        <taxon>Archaea</taxon>
        <taxon>Methanobacteriati</taxon>
        <taxon>Methanobacteriota</taxon>
        <taxon>Stenosarchaea group</taxon>
        <taxon>Halobacteria</taxon>
        <taxon>Halobacteriales</taxon>
        <taxon>Haloferacaceae</taxon>
        <taxon>Halorubrum</taxon>
    </lineage>
</organism>
<protein>
    <recommendedName>
        <fullName evidence="4">DUF4145 domain-containing protein</fullName>
    </recommendedName>
</protein>
<evidence type="ECO:0000256" key="1">
    <source>
        <dbReference type="SAM" id="Coils"/>
    </source>
</evidence>
<dbReference type="Proteomes" id="UP001596118">
    <property type="component" value="Unassembled WGS sequence"/>
</dbReference>
<sequence length="240" mass="27430">MSEQEDVQTVAEIENMIENMIMDLLLDRGGYDIGRDLKDRTIVETISYLQVAKMSVELKDEIEELEEMSSNEMENIIENASSEAGVDEQTFREGIDTEGISNIHRRVNIISSLSGNMVSFVMFSQLLIEQFSIEILEEQIITEDFQGTNGTEDLLSRRLTQKEREELMMRTGIIDTGTKGNMEKIRRIRNNLAHSMNDSVVLNGINDYEDNINLIMDITSELQEHRLSENSSELIIKPDS</sequence>
<evidence type="ECO:0000313" key="3">
    <source>
        <dbReference type="Proteomes" id="UP001596118"/>
    </source>
</evidence>